<dbReference type="GO" id="GO:0003676">
    <property type="term" value="F:nucleic acid binding"/>
    <property type="evidence" value="ECO:0007669"/>
    <property type="project" value="InterPro"/>
</dbReference>
<keyword evidence="12" id="KW-1185">Reference proteome</keyword>
<keyword evidence="8" id="KW-0539">Nucleus</keyword>
<feature type="region of interest" description="Disordered" evidence="9">
    <location>
        <begin position="49"/>
        <end position="69"/>
    </location>
</feature>
<keyword evidence="3" id="KW-0227">DNA damage</keyword>
<reference evidence="11" key="1">
    <citation type="submission" date="2020-06" db="EMBL/GenBank/DDBJ databases">
        <title>Draft genome of Bugula neritina, a colonial animal packing powerful symbionts and potential medicines.</title>
        <authorList>
            <person name="Rayko M."/>
        </authorList>
    </citation>
    <scope>NUCLEOTIDE SEQUENCE [LARGE SCALE GENOMIC DNA]</scope>
    <source>
        <strain evidence="11">Kwan_BN1</strain>
    </source>
</reference>
<dbReference type="GO" id="GO:0005524">
    <property type="term" value="F:ATP binding"/>
    <property type="evidence" value="ECO:0007669"/>
    <property type="project" value="UniProtKB-KW"/>
</dbReference>
<accession>A0A7J7KFM3</accession>
<evidence type="ECO:0000256" key="4">
    <source>
        <dbReference type="ARBA" id="ARBA00022801"/>
    </source>
</evidence>
<keyword evidence="4" id="KW-0378">Hydrolase</keyword>
<dbReference type="Pfam" id="PF00270">
    <property type="entry name" value="DEAD"/>
    <property type="match status" value="1"/>
</dbReference>
<name>A0A7J7KFM3_BUGNE</name>
<feature type="compositionally biased region" description="Polar residues" evidence="9">
    <location>
        <begin position="188"/>
        <end position="199"/>
    </location>
</feature>
<evidence type="ECO:0000256" key="8">
    <source>
        <dbReference type="ARBA" id="ARBA00023242"/>
    </source>
</evidence>
<dbReference type="EMBL" id="VXIV02000639">
    <property type="protein sequence ID" value="KAF6037003.1"/>
    <property type="molecule type" value="Genomic_DNA"/>
</dbReference>
<dbReference type="GO" id="GO:0005634">
    <property type="term" value="C:nucleus"/>
    <property type="evidence" value="ECO:0007669"/>
    <property type="project" value="UniProtKB-SubCell"/>
</dbReference>
<dbReference type="AlphaFoldDB" id="A0A7J7KFM3"/>
<dbReference type="InterPro" id="IPR050474">
    <property type="entry name" value="Hel308_SKI2-like"/>
</dbReference>
<dbReference type="Proteomes" id="UP000593567">
    <property type="component" value="Unassembled WGS sequence"/>
</dbReference>
<evidence type="ECO:0000256" key="7">
    <source>
        <dbReference type="ARBA" id="ARBA00023204"/>
    </source>
</evidence>
<dbReference type="Gene3D" id="3.40.50.300">
    <property type="entry name" value="P-loop containing nucleotide triphosphate hydrolases"/>
    <property type="match status" value="1"/>
</dbReference>
<feature type="domain" description="Helicase ATP-binding" evidence="10">
    <location>
        <begin position="325"/>
        <end position="470"/>
    </location>
</feature>
<evidence type="ECO:0000256" key="9">
    <source>
        <dbReference type="SAM" id="MobiDB-lite"/>
    </source>
</evidence>
<evidence type="ECO:0000256" key="5">
    <source>
        <dbReference type="ARBA" id="ARBA00022806"/>
    </source>
</evidence>
<dbReference type="PANTHER" id="PTHR47961:SF12">
    <property type="entry name" value="HELICASE POLQ-LIKE"/>
    <property type="match status" value="1"/>
</dbReference>
<evidence type="ECO:0000259" key="10">
    <source>
        <dbReference type="PROSITE" id="PS51192"/>
    </source>
</evidence>
<dbReference type="GO" id="GO:0004386">
    <property type="term" value="F:helicase activity"/>
    <property type="evidence" value="ECO:0007669"/>
    <property type="project" value="UniProtKB-KW"/>
</dbReference>
<dbReference type="GO" id="GO:0006281">
    <property type="term" value="P:DNA repair"/>
    <property type="evidence" value="ECO:0007669"/>
    <property type="project" value="UniProtKB-KW"/>
</dbReference>
<dbReference type="PROSITE" id="PS51192">
    <property type="entry name" value="HELICASE_ATP_BIND_1"/>
    <property type="match status" value="1"/>
</dbReference>
<feature type="compositionally biased region" description="Polar residues" evidence="9">
    <location>
        <begin position="224"/>
        <end position="233"/>
    </location>
</feature>
<evidence type="ECO:0000256" key="2">
    <source>
        <dbReference type="ARBA" id="ARBA00022741"/>
    </source>
</evidence>
<comment type="subcellular location">
    <subcellularLocation>
        <location evidence="1">Nucleus</location>
    </subcellularLocation>
</comment>
<proteinExistence type="predicted"/>
<dbReference type="CDD" id="cd18026">
    <property type="entry name" value="DEXHc_POLQ-like"/>
    <property type="match status" value="1"/>
</dbReference>
<evidence type="ECO:0000256" key="6">
    <source>
        <dbReference type="ARBA" id="ARBA00022840"/>
    </source>
</evidence>
<evidence type="ECO:0000256" key="3">
    <source>
        <dbReference type="ARBA" id="ARBA00022763"/>
    </source>
</evidence>
<sequence>MNTNSKCNSNTNSSCEDMMMLTRSKRKNSSSESPHLPLVGYEDGLIISTQTRRKRKSTVHTSSTPKRPLEVVTLDSSNPVSQYTLSDTSHDGNGAGRLSPDLWDETLSGTPSANLTEKVKVNKGSALLDSFGDNIGAEFTPILKSKRCESAPHHTLGEFTEGSDSMFLDLLSSGGQTDGLSPDGTCTFVPSSPPYQNRVSNTQTNTQTTGSSVTQSSATSQLSKESQSGGRSVISRLQNRYKRGLASVSQTVTQPTTQITQDVQKERLQQVQKLADTLVDKNTLSSLMPSVDVGFYGLPEAVRISLEKLRGIKKLYEWQDQCLRLESLKERRNLVYTSPTSGGKTLVAEIMMLRELLLRRHDCLLILPFVSLVQEKIRGMSELAVELDFLIEEYAGSRGSYPPKMRQKRKSIYIATIEKANGLINSLIESNRLDCLGLCVVDELHMLGEKSGRGATLEMTLTKLQLANSK</sequence>
<feature type="compositionally biased region" description="Low complexity" evidence="9">
    <location>
        <begin position="200"/>
        <end position="223"/>
    </location>
</feature>
<dbReference type="InterPro" id="IPR014001">
    <property type="entry name" value="Helicase_ATP-bd"/>
</dbReference>
<keyword evidence="7" id="KW-0234">DNA repair</keyword>
<protein>
    <submittedName>
        <fullName evidence="11">HELQ</fullName>
    </submittedName>
</protein>
<evidence type="ECO:0000256" key="1">
    <source>
        <dbReference type="ARBA" id="ARBA00004123"/>
    </source>
</evidence>
<evidence type="ECO:0000313" key="11">
    <source>
        <dbReference type="EMBL" id="KAF6037003.1"/>
    </source>
</evidence>
<dbReference type="SUPFAM" id="SSF52540">
    <property type="entry name" value="P-loop containing nucleoside triphosphate hydrolases"/>
    <property type="match status" value="1"/>
</dbReference>
<dbReference type="FunFam" id="3.40.50.300:FF:000813">
    <property type="entry name" value="helicase POLQ-like isoform X1"/>
    <property type="match status" value="1"/>
</dbReference>
<keyword evidence="5" id="KW-0347">Helicase</keyword>
<dbReference type="PANTHER" id="PTHR47961">
    <property type="entry name" value="DNA POLYMERASE THETA, PUTATIVE (AFU_ORTHOLOGUE AFUA_1G05260)-RELATED"/>
    <property type="match status" value="1"/>
</dbReference>
<dbReference type="OrthoDB" id="2320933at2759"/>
<gene>
    <name evidence="11" type="ORF">EB796_004702</name>
</gene>
<dbReference type="InterPro" id="IPR027417">
    <property type="entry name" value="P-loop_NTPase"/>
</dbReference>
<dbReference type="InterPro" id="IPR011545">
    <property type="entry name" value="DEAD/DEAH_box_helicase_dom"/>
</dbReference>
<comment type="caution">
    <text evidence="11">The sequence shown here is derived from an EMBL/GenBank/DDBJ whole genome shotgun (WGS) entry which is preliminary data.</text>
</comment>
<dbReference type="GO" id="GO:0016787">
    <property type="term" value="F:hydrolase activity"/>
    <property type="evidence" value="ECO:0007669"/>
    <property type="project" value="UniProtKB-KW"/>
</dbReference>
<evidence type="ECO:0000313" key="12">
    <source>
        <dbReference type="Proteomes" id="UP000593567"/>
    </source>
</evidence>
<keyword evidence="2" id="KW-0547">Nucleotide-binding</keyword>
<organism evidence="11 12">
    <name type="scientific">Bugula neritina</name>
    <name type="common">Brown bryozoan</name>
    <name type="synonym">Sertularia neritina</name>
    <dbReference type="NCBI Taxonomy" id="10212"/>
    <lineage>
        <taxon>Eukaryota</taxon>
        <taxon>Metazoa</taxon>
        <taxon>Spiralia</taxon>
        <taxon>Lophotrochozoa</taxon>
        <taxon>Bryozoa</taxon>
        <taxon>Gymnolaemata</taxon>
        <taxon>Cheilostomatida</taxon>
        <taxon>Flustrina</taxon>
        <taxon>Buguloidea</taxon>
        <taxon>Bugulidae</taxon>
        <taxon>Bugula</taxon>
    </lineage>
</organism>
<keyword evidence="6" id="KW-0067">ATP-binding</keyword>
<feature type="region of interest" description="Disordered" evidence="9">
    <location>
        <begin position="171"/>
        <end position="233"/>
    </location>
</feature>